<protein>
    <submittedName>
        <fullName evidence="1">Phage tail protein</fullName>
    </submittedName>
</protein>
<accession>A0A437SY88</accession>
<keyword evidence="2" id="KW-1185">Reference proteome</keyword>
<proteinExistence type="predicted"/>
<dbReference type="AlphaFoldDB" id="A0A437SY88"/>
<reference evidence="1 2" key="1">
    <citation type="submission" date="2018-12" db="EMBL/GenBank/DDBJ databases">
        <authorList>
            <person name="Meng J."/>
        </authorList>
    </citation>
    <scope>NUCLEOTIDE SEQUENCE [LARGE SCALE GENOMIC DNA]</scope>
    <source>
        <strain evidence="1 2">HT111-2</strain>
    </source>
</reference>
<name>A0A437SY88_9LACO</name>
<dbReference type="Proteomes" id="UP000288291">
    <property type="component" value="Unassembled WGS sequence"/>
</dbReference>
<dbReference type="EMBL" id="RXIA01000001">
    <property type="protein sequence ID" value="RVU71777.1"/>
    <property type="molecule type" value="Genomic_DNA"/>
</dbReference>
<sequence length="258" mass="30002">MEDLDNYKGIVFNNRKSTDFGILVKYPFNPVHPVPDIDTSHVNSRSGDYLVDYGSYQNTTQTFNIIVKLPSEWTRAEFNRQLINWLMPPQMDGKRQYSYFYFDEDENYAFYGIVKDVPTIEWDENSTNLGTGTISIYTDPFYYRLDGIKFTDLPKAGYVNNLDSRETSPDWHFIANGTFILYVNGLPYEFDNMEGEFWVSGETGDVYDASNNLYNNQCHFPNLEPPTLSYGKNTIEITADSSNTIQLAEYKPKWRRLI</sequence>
<gene>
    <name evidence="1" type="ORF">EJK17_00425</name>
</gene>
<evidence type="ECO:0000313" key="1">
    <source>
        <dbReference type="EMBL" id="RVU71777.1"/>
    </source>
</evidence>
<organism evidence="1 2">
    <name type="scientific">Lactobacillus xujianguonis</name>
    <dbReference type="NCBI Taxonomy" id="2495899"/>
    <lineage>
        <taxon>Bacteria</taxon>
        <taxon>Bacillati</taxon>
        <taxon>Bacillota</taxon>
        <taxon>Bacilli</taxon>
        <taxon>Lactobacillales</taxon>
        <taxon>Lactobacillaceae</taxon>
        <taxon>Lactobacillus</taxon>
    </lineage>
</organism>
<comment type="caution">
    <text evidence="1">The sequence shown here is derived from an EMBL/GenBank/DDBJ whole genome shotgun (WGS) entry which is preliminary data.</text>
</comment>
<dbReference type="RefSeq" id="WP_103661151.1">
    <property type="nucleotide sequence ID" value="NZ_ML136871.1"/>
</dbReference>
<dbReference type="Gene3D" id="2.40.30.200">
    <property type="match status" value="1"/>
</dbReference>
<evidence type="ECO:0000313" key="2">
    <source>
        <dbReference type="Proteomes" id="UP000288291"/>
    </source>
</evidence>